<gene>
    <name evidence="1" type="ORF">CPJCM30710_22760</name>
</gene>
<accession>A0A919VGQ2</accession>
<dbReference type="NCBIfam" id="TIGR01911">
    <property type="entry name" value="HesB_rel_seleno"/>
    <property type="match status" value="1"/>
</dbReference>
<dbReference type="InterPro" id="IPR010965">
    <property type="entry name" value="HesB-rel_seleno"/>
</dbReference>
<name>A0A919VGQ2_9CLOT</name>
<sequence length="107" mass="11978">MNNIQISEEAYKEFKDFLDYNNVENYNLKITYMGKNCAGPVFNINTGEQGPNDILEQVKDISFFIGKDLIDEYEGFIILSNNENKGKGLELKPVKAPKSGCSVCPGC</sequence>
<reference evidence="1" key="1">
    <citation type="submission" date="2021-03" db="EMBL/GenBank/DDBJ databases">
        <title>Taxonomic study of Clostridium polyendosporum from meadow-gley soil under rice.</title>
        <authorList>
            <person name="Kobayashi H."/>
            <person name="Tanizawa Y."/>
            <person name="Yagura M."/>
        </authorList>
    </citation>
    <scope>NUCLEOTIDE SEQUENCE</scope>
    <source>
        <strain evidence="1">JCM 30710</strain>
    </source>
</reference>
<proteinExistence type="predicted"/>
<dbReference type="RefSeq" id="WP_212904303.1">
    <property type="nucleotide sequence ID" value="NZ_BOPZ01000019.1"/>
</dbReference>
<protein>
    <recommendedName>
        <fullName evidence="3">HesB-like selenoprotein</fullName>
    </recommendedName>
</protein>
<evidence type="ECO:0008006" key="3">
    <source>
        <dbReference type="Google" id="ProtNLM"/>
    </source>
</evidence>
<dbReference type="Gene3D" id="2.60.300.12">
    <property type="entry name" value="HesB-like domain"/>
    <property type="match status" value="1"/>
</dbReference>
<evidence type="ECO:0000313" key="1">
    <source>
        <dbReference type="EMBL" id="GIM29610.1"/>
    </source>
</evidence>
<organism evidence="1 2">
    <name type="scientific">Clostridium polyendosporum</name>
    <dbReference type="NCBI Taxonomy" id="69208"/>
    <lineage>
        <taxon>Bacteria</taxon>
        <taxon>Bacillati</taxon>
        <taxon>Bacillota</taxon>
        <taxon>Clostridia</taxon>
        <taxon>Eubacteriales</taxon>
        <taxon>Clostridiaceae</taxon>
        <taxon>Clostridium</taxon>
    </lineage>
</organism>
<keyword evidence="2" id="KW-1185">Reference proteome</keyword>
<comment type="caution">
    <text evidence="1">The sequence shown here is derived from an EMBL/GenBank/DDBJ whole genome shotgun (WGS) entry which is preliminary data.</text>
</comment>
<evidence type="ECO:0000313" key="2">
    <source>
        <dbReference type="Proteomes" id="UP000679179"/>
    </source>
</evidence>
<dbReference type="SUPFAM" id="SSF89360">
    <property type="entry name" value="HesB-like domain"/>
    <property type="match status" value="1"/>
</dbReference>
<dbReference type="Proteomes" id="UP000679179">
    <property type="component" value="Unassembled WGS sequence"/>
</dbReference>
<dbReference type="AlphaFoldDB" id="A0A919VGQ2"/>
<dbReference type="InterPro" id="IPR035903">
    <property type="entry name" value="HesB-like_dom_sf"/>
</dbReference>
<dbReference type="EMBL" id="BOPZ01000019">
    <property type="protein sequence ID" value="GIM29610.1"/>
    <property type="molecule type" value="Genomic_DNA"/>
</dbReference>